<evidence type="ECO:0000256" key="1">
    <source>
        <dbReference type="ARBA" id="ARBA00004141"/>
    </source>
</evidence>
<keyword evidence="5 6" id="KW-0472">Membrane</keyword>
<dbReference type="InterPro" id="IPR040176">
    <property type="entry name" value="RNF121/RNF175"/>
</dbReference>
<evidence type="ECO:0000256" key="5">
    <source>
        <dbReference type="ARBA" id="ARBA00023136"/>
    </source>
</evidence>
<feature type="transmembrane region" description="Helical" evidence="6">
    <location>
        <begin position="117"/>
        <end position="141"/>
    </location>
</feature>
<keyword evidence="4 6" id="KW-1133">Transmembrane helix</keyword>
<dbReference type="GO" id="GO:0036503">
    <property type="term" value="P:ERAD pathway"/>
    <property type="evidence" value="ECO:0007669"/>
    <property type="project" value="TreeGrafter"/>
</dbReference>
<dbReference type="OMA" id="PYWERTH"/>
<feature type="transmembrane region" description="Helical" evidence="6">
    <location>
        <begin position="50"/>
        <end position="68"/>
    </location>
</feature>
<evidence type="ECO:0000256" key="3">
    <source>
        <dbReference type="ARBA" id="ARBA00022723"/>
    </source>
</evidence>
<reference evidence="7" key="2">
    <citation type="submission" date="2025-09" db="UniProtKB">
        <authorList>
            <consortium name="Ensembl"/>
        </authorList>
    </citation>
    <scope>IDENTIFICATION</scope>
</reference>
<evidence type="ECO:0000313" key="7">
    <source>
        <dbReference type="Ensembl" id="ENSFTIP00000000868.1"/>
    </source>
</evidence>
<proteinExistence type="predicted"/>
<dbReference type="GO" id="GO:0005789">
    <property type="term" value="C:endoplasmic reticulum membrane"/>
    <property type="evidence" value="ECO:0007669"/>
    <property type="project" value="TreeGrafter"/>
</dbReference>
<evidence type="ECO:0000256" key="6">
    <source>
        <dbReference type="SAM" id="Phobius"/>
    </source>
</evidence>
<dbReference type="OrthoDB" id="446635at2759"/>
<feature type="transmembrane region" description="Helical" evidence="6">
    <location>
        <begin position="75"/>
        <end position="97"/>
    </location>
</feature>
<comment type="subcellular location">
    <subcellularLocation>
        <location evidence="1">Membrane</location>
        <topology evidence="1">Multi-pass membrane protein</topology>
    </subcellularLocation>
</comment>
<keyword evidence="3" id="KW-0479">Metal-binding</keyword>
<evidence type="ECO:0000256" key="2">
    <source>
        <dbReference type="ARBA" id="ARBA00022692"/>
    </source>
</evidence>
<dbReference type="GO" id="GO:0000139">
    <property type="term" value="C:Golgi membrane"/>
    <property type="evidence" value="ECO:0007669"/>
    <property type="project" value="TreeGrafter"/>
</dbReference>
<dbReference type="PANTHER" id="PTHR13407">
    <property type="entry name" value="RNF121 PROTEIN"/>
    <property type="match status" value="1"/>
</dbReference>
<dbReference type="CDD" id="cd16475">
    <property type="entry name" value="RING-H2_RNF121-like"/>
    <property type="match status" value="1"/>
</dbReference>
<dbReference type="GO" id="GO:0061630">
    <property type="term" value="F:ubiquitin protein ligase activity"/>
    <property type="evidence" value="ECO:0007669"/>
    <property type="project" value="TreeGrafter"/>
</dbReference>
<sequence>VCICGYINVQGQVTRKRKEKKDNSRKFSFLFATLEMHGKHHGSESMQMEMVPVLIPTLLVAQILLVQWKQRHCRWCNLVTLLQMWVVPLYFTVRPYWWRSSTHKPPLGRTPQLVYKWLLLIYKLSYVIGIVGYLAIIFTLFGFNMFLRIESVDSMDFAVTQLFNRLYFRVMGRHFAGICSDYMASTIGFYTTSGIPKRDLSNDICTVRRQKIFVDIKEEGIIENTYQLSCNHVTPYTGFHEVSSICGWCIVGKNQTCPYCPEKDDVERMLSNPYPLPNKYAFDLAFLNHSLITY</sequence>
<dbReference type="Proteomes" id="UP000694562">
    <property type="component" value="Unplaced"/>
</dbReference>
<dbReference type="Ensembl" id="ENSFTIT00000000913.1">
    <property type="protein sequence ID" value="ENSFTIP00000000868.1"/>
    <property type="gene ID" value="ENSFTIG00000000596.1"/>
</dbReference>
<keyword evidence="2 6" id="KW-0812">Transmembrane</keyword>
<evidence type="ECO:0000256" key="4">
    <source>
        <dbReference type="ARBA" id="ARBA00022989"/>
    </source>
</evidence>
<dbReference type="PANTHER" id="PTHR13407:SF2">
    <property type="entry name" value="RING FINGER PROTEIN 175"/>
    <property type="match status" value="1"/>
</dbReference>
<keyword evidence="8" id="KW-1185">Reference proteome</keyword>
<organism evidence="7 8">
    <name type="scientific">Falco tinnunculus</name>
    <name type="common">Common kestrel</name>
    <dbReference type="NCBI Taxonomy" id="100819"/>
    <lineage>
        <taxon>Eukaryota</taxon>
        <taxon>Metazoa</taxon>
        <taxon>Chordata</taxon>
        <taxon>Craniata</taxon>
        <taxon>Vertebrata</taxon>
        <taxon>Euteleostomi</taxon>
        <taxon>Archelosauria</taxon>
        <taxon>Archosauria</taxon>
        <taxon>Dinosauria</taxon>
        <taxon>Saurischia</taxon>
        <taxon>Theropoda</taxon>
        <taxon>Coelurosauria</taxon>
        <taxon>Aves</taxon>
        <taxon>Neognathae</taxon>
        <taxon>Neoaves</taxon>
        <taxon>Telluraves</taxon>
        <taxon>Australaves</taxon>
        <taxon>Falconiformes</taxon>
        <taxon>Falconidae</taxon>
        <taxon>Falco</taxon>
    </lineage>
</organism>
<evidence type="ECO:0000313" key="8">
    <source>
        <dbReference type="Proteomes" id="UP000694562"/>
    </source>
</evidence>
<name>A0A8C4TTJ8_FALTI</name>
<dbReference type="AlphaFoldDB" id="A0A8C4TTJ8"/>
<accession>A0A8C4TTJ8</accession>
<reference evidence="7" key="1">
    <citation type="submission" date="2025-08" db="UniProtKB">
        <authorList>
            <consortium name="Ensembl"/>
        </authorList>
    </citation>
    <scope>IDENTIFICATION</scope>
</reference>
<dbReference type="GO" id="GO:0046872">
    <property type="term" value="F:metal ion binding"/>
    <property type="evidence" value="ECO:0007669"/>
    <property type="project" value="UniProtKB-KW"/>
</dbReference>
<protein>
    <submittedName>
        <fullName evidence="7">Ring finger protein 175</fullName>
    </submittedName>
</protein>